<evidence type="ECO:0000313" key="2">
    <source>
        <dbReference type="WBParaSite" id="ALUE_0001242601-mRNA-1"/>
    </source>
</evidence>
<accession>A0A0M3I604</accession>
<sequence length="101" mass="11903">LTRKFCNNFILNLLLPSQSLWNYPAASSLSKLIPSCTFRLLLFKNLKQHARRRNFDIQNQLDNDMEHFFLSQPHRFYAAAIQRPPECRRLVTDSDGDYSLD</sequence>
<name>A0A0M3I604_ASCLU</name>
<dbReference type="Proteomes" id="UP000036681">
    <property type="component" value="Unplaced"/>
</dbReference>
<keyword evidence="1" id="KW-1185">Reference proteome</keyword>
<evidence type="ECO:0000313" key="1">
    <source>
        <dbReference type="Proteomes" id="UP000036681"/>
    </source>
</evidence>
<organism evidence="1 2">
    <name type="scientific">Ascaris lumbricoides</name>
    <name type="common">Giant roundworm</name>
    <dbReference type="NCBI Taxonomy" id="6252"/>
    <lineage>
        <taxon>Eukaryota</taxon>
        <taxon>Metazoa</taxon>
        <taxon>Ecdysozoa</taxon>
        <taxon>Nematoda</taxon>
        <taxon>Chromadorea</taxon>
        <taxon>Rhabditida</taxon>
        <taxon>Spirurina</taxon>
        <taxon>Ascaridomorpha</taxon>
        <taxon>Ascaridoidea</taxon>
        <taxon>Ascarididae</taxon>
        <taxon>Ascaris</taxon>
    </lineage>
</organism>
<proteinExistence type="predicted"/>
<reference evidence="2" key="1">
    <citation type="submission" date="2017-02" db="UniProtKB">
        <authorList>
            <consortium name="WormBaseParasite"/>
        </authorList>
    </citation>
    <scope>IDENTIFICATION</scope>
</reference>
<protein>
    <submittedName>
        <fullName evidence="2">Uncharacterized protein</fullName>
    </submittedName>
</protein>
<dbReference type="WBParaSite" id="ALUE_0001242601-mRNA-1">
    <property type="protein sequence ID" value="ALUE_0001242601-mRNA-1"/>
    <property type="gene ID" value="ALUE_0001242601"/>
</dbReference>
<dbReference type="AlphaFoldDB" id="A0A0M3I604"/>